<keyword evidence="3" id="KW-1185">Reference proteome</keyword>
<proteinExistence type="predicted"/>
<protein>
    <submittedName>
        <fullName evidence="2">Uncharacterized protein</fullName>
    </submittedName>
</protein>
<dbReference type="EMBL" id="CAADFC020000016">
    <property type="protein sequence ID" value="VIO72332.1"/>
    <property type="molecule type" value="Genomic_DNA"/>
</dbReference>
<dbReference type="OrthoDB" id="7997311at2"/>
<reference evidence="2" key="1">
    <citation type="submission" date="2019-02" db="EMBL/GenBank/DDBJ databases">
        <authorList>
            <person name="Pothier F.J."/>
        </authorList>
    </citation>
    <scope>NUCLEOTIDE SEQUENCE</scope>
    <source>
        <strain evidence="2">CI-1B</strain>
    </source>
</reference>
<comment type="caution">
    <text evidence="2">The sequence shown here is derived from an EMBL/GenBank/DDBJ whole genome shotgun (WGS) entry which is preliminary data.</text>
</comment>
<organism evidence="2 3">
    <name type="scientific">Bradyrhizobium ivorense</name>
    <dbReference type="NCBI Taxonomy" id="2511166"/>
    <lineage>
        <taxon>Bacteria</taxon>
        <taxon>Pseudomonadati</taxon>
        <taxon>Pseudomonadota</taxon>
        <taxon>Alphaproteobacteria</taxon>
        <taxon>Hyphomicrobiales</taxon>
        <taxon>Nitrobacteraceae</taxon>
        <taxon>Bradyrhizobium</taxon>
    </lineage>
</organism>
<dbReference type="RefSeq" id="WP_139861246.1">
    <property type="nucleotide sequence ID" value="NZ_CAADFC020000016.1"/>
</dbReference>
<evidence type="ECO:0000256" key="1">
    <source>
        <dbReference type="SAM" id="SignalP"/>
    </source>
</evidence>
<evidence type="ECO:0000313" key="2">
    <source>
        <dbReference type="EMBL" id="VIO72332.1"/>
    </source>
</evidence>
<feature type="signal peptide" evidence="1">
    <location>
        <begin position="1"/>
        <end position="24"/>
    </location>
</feature>
<name>A0A508T9Y5_9BRAD</name>
<evidence type="ECO:0000313" key="3">
    <source>
        <dbReference type="Proteomes" id="UP000328092"/>
    </source>
</evidence>
<accession>A0A508T9Y5</accession>
<feature type="chain" id="PRO_5021261155" evidence="1">
    <location>
        <begin position="25"/>
        <end position="209"/>
    </location>
</feature>
<sequence>MLRRIAICLSLAVLALGLATATNAQQGVNPVPFAHTPCSVLDNEPCTPSTCSVFNHGPCLPEIDYPYGENLQLTILTVPPQDQAEKYRKPDHDLNTIGDLFAALRTCWSPPPADNAREGMQMSVRFSFKRSGEMIGAPRLTFATKGVPPDTRTTYLNAINASLKQCLPLKFSSGLGGALAGRPIMIRYVDNRELPKTAERPADGPPGKP</sequence>
<dbReference type="Proteomes" id="UP000328092">
    <property type="component" value="Unassembled WGS sequence"/>
</dbReference>
<keyword evidence="1" id="KW-0732">Signal</keyword>
<dbReference type="AlphaFoldDB" id="A0A508T9Y5"/>
<gene>
    <name evidence="2" type="ORF">CI1B_39760</name>
</gene>